<protein>
    <recommendedName>
        <fullName evidence="3">CGP-CTERM sorting domain-containing protein</fullName>
    </recommendedName>
</protein>
<name>A0A2Z2MWH8_9EURY</name>
<keyword evidence="2" id="KW-1185">Reference proteome</keyword>
<evidence type="ECO:0000313" key="2">
    <source>
        <dbReference type="Proteomes" id="UP000250125"/>
    </source>
</evidence>
<dbReference type="GeneID" id="33317474"/>
<dbReference type="Proteomes" id="UP000250125">
    <property type="component" value="Chromosome"/>
</dbReference>
<dbReference type="OrthoDB" id="100037at2157"/>
<sequence length="231" mass="26675">MKKLLPLLFAFLLLTPAVNAVNVWEHINTSREMYSVSVTAFPCGESPRDPLNHSAIAVVEIRYALDEEHVFSVSYSAYDGKWTEKVSPRYPQYWDKNPFNFSIWNVTRVMEEYQWGLENYLPNITGEVIDGVEWPEKYWVRRISRWKVWINASKFQVTLYGDCTEICVYVTFQCRNPENMTCNWSKPIVETHPMMPPTTTTTGQKDKKTCGPGAILGLALLPALLRRRRGG</sequence>
<dbReference type="KEGG" id="tsl:A3L11_04510"/>
<dbReference type="InterPro" id="IPR027552">
    <property type="entry name" value="CGP_CTERM"/>
</dbReference>
<gene>
    <name evidence="1" type="ORF">A3L11_04510</name>
</gene>
<dbReference type="NCBIfam" id="TIGR04288">
    <property type="entry name" value="CGP_CTERM"/>
    <property type="match status" value="1"/>
</dbReference>
<dbReference type="RefSeq" id="WP_088855772.1">
    <property type="nucleotide sequence ID" value="NZ_CP015103.1"/>
</dbReference>
<dbReference type="EMBL" id="CP015103">
    <property type="protein sequence ID" value="ASJ08533.1"/>
    <property type="molecule type" value="Genomic_DNA"/>
</dbReference>
<dbReference type="AlphaFoldDB" id="A0A2Z2MWH8"/>
<organism evidence="1 2">
    <name type="scientific">Thermococcus siculi</name>
    <dbReference type="NCBI Taxonomy" id="72803"/>
    <lineage>
        <taxon>Archaea</taxon>
        <taxon>Methanobacteriati</taxon>
        <taxon>Methanobacteriota</taxon>
        <taxon>Thermococci</taxon>
        <taxon>Thermococcales</taxon>
        <taxon>Thermococcaceae</taxon>
        <taxon>Thermococcus</taxon>
    </lineage>
</organism>
<evidence type="ECO:0000313" key="1">
    <source>
        <dbReference type="EMBL" id="ASJ08533.1"/>
    </source>
</evidence>
<evidence type="ECO:0008006" key="3">
    <source>
        <dbReference type="Google" id="ProtNLM"/>
    </source>
</evidence>
<accession>A0A2Z2MWH8</accession>
<reference evidence="1 2" key="1">
    <citation type="submission" date="2016-04" db="EMBL/GenBank/DDBJ databases">
        <title>Complete genome sequence of Thermococcus siculi type strain RG-20.</title>
        <authorList>
            <person name="Oger P.M."/>
        </authorList>
    </citation>
    <scope>NUCLEOTIDE SEQUENCE [LARGE SCALE GENOMIC DNA]</scope>
    <source>
        <strain evidence="1 2">RG-20</strain>
    </source>
</reference>
<proteinExistence type="predicted"/>